<sequence>MSINNTHTVEEDLELILNENLRLSKELNTQQVENLINAINNANRIFFLGTGRSGLALKIAAMRMMHLGLNVFVVGEIVTPAILEGDLLIVASGSGTTSTVVSAVKKANKQHAKVFALTADENSELAQLADELLLIKAAVKTDFGAAVSEQYAGSLFEQFTFLIFESVFMSLWKKSSLTKEDLWPKHANLE</sequence>
<organism evidence="4 5">
    <name type="scientific">Chishuiella changwenlii</name>
    <dbReference type="NCBI Taxonomy" id="1434701"/>
    <lineage>
        <taxon>Bacteria</taxon>
        <taxon>Pseudomonadati</taxon>
        <taxon>Bacteroidota</taxon>
        <taxon>Flavobacteriia</taxon>
        <taxon>Flavobacteriales</taxon>
        <taxon>Weeksellaceae</taxon>
        <taxon>Chishuiella</taxon>
    </lineage>
</organism>
<comment type="similarity">
    <text evidence="1">Belongs to the SIS family. PHI subfamily.</text>
</comment>
<dbReference type="EMBL" id="FRBH01000006">
    <property type="protein sequence ID" value="SHL12327.1"/>
    <property type="molecule type" value="Genomic_DNA"/>
</dbReference>
<proteinExistence type="inferred from homology"/>
<dbReference type="Gene3D" id="3.40.50.10490">
    <property type="entry name" value="Glucose-6-phosphate isomerase like protein, domain 1"/>
    <property type="match status" value="1"/>
</dbReference>
<feature type="domain" description="SIS" evidence="2">
    <location>
        <begin position="35"/>
        <end position="177"/>
    </location>
</feature>
<dbReference type="InterPro" id="IPR001347">
    <property type="entry name" value="SIS_dom"/>
</dbReference>
<dbReference type="PROSITE" id="PS51464">
    <property type="entry name" value="SIS"/>
    <property type="match status" value="1"/>
</dbReference>
<dbReference type="OrthoDB" id="9797832at2"/>
<accession>A0A1M6Y285</accession>
<evidence type="ECO:0000256" key="1">
    <source>
        <dbReference type="ARBA" id="ARBA00009235"/>
    </source>
</evidence>
<reference evidence="6" key="4">
    <citation type="journal article" date="2019" name="Int. J. Syst. Evol. Microbiol.">
        <title>The Global Catalogue of Microorganisms (GCM) 10K type strain sequencing project: providing services to taxonomists for standard genome sequencing and annotation.</title>
        <authorList>
            <consortium name="The Broad Institute Genomics Platform"/>
            <consortium name="The Broad Institute Genome Sequencing Center for Infectious Disease"/>
            <person name="Wu L."/>
            <person name="Ma J."/>
        </authorList>
    </citation>
    <scope>NUCLEOTIDE SEQUENCE [LARGE SCALE GENOMIC DNA]</scope>
    <source>
        <strain evidence="6">CGMCC 1.12707</strain>
    </source>
</reference>
<dbReference type="GO" id="GO:0097367">
    <property type="term" value="F:carbohydrate derivative binding"/>
    <property type="evidence" value="ECO:0007669"/>
    <property type="project" value="InterPro"/>
</dbReference>
<dbReference type="GO" id="GO:1901135">
    <property type="term" value="P:carbohydrate derivative metabolic process"/>
    <property type="evidence" value="ECO:0007669"/>
    <property type="project" value="InterPro"/>
</dbReference>
<dbReference type="Proteomes" id="UP000184120">
    <property type="component" value="Unassembled WGS sequence"/>
</dbReference>
<dbReference type="NCBIfam" id="TIGR03127">
    <property type="entry name" value="RuMP_HxlB"/>
    <property type="match status" value="1"/>
</dbReference>
<gene>
    <name evidence="3" type="primary">hxlB</name>
    <name evidence="3" type="ORF">GCM10010984_09250</name>
    <name evidence="4" type="ORF">SAMN05443634_10656</name>
</gene>
<reference evidence="3" key="1">
    <citation type="journal article" date="2014" name="Int. J. Syst. Evol. Microbiol.">
        <title>Complete genome of a new Firmicutes species belonging to the dominant human colonic microbiota ('Ruminococcus bicirculans') reveals two chromosomes and a selective capacity to utilize plant glucans.</title>
        <authorList>
            <consortium name="NISC Comparative Sequencing Program"/>
            <person name="Wegmann U."/>
            <person name="Louis P."/>
            <person name="Goesmann A."/>
            <person name="Henrissat B."/>
            <person name="Duncan S.H."/>
            <person name="Flint H.J."/>
        </authorList>
    </citation>
    <scope>NUCLEOTIDE SEQUENCE</scope>
    <source>
        <strain evidence="3">CGMCC 1.12707</strain>
    </source>
</reference>
<reference evidence="4" key="3">
    <citation type="submission" date="2016-11" db="EMBL/GenBank/DDBJ databases">
        <authorList>
            <person name="Jaros S."/>
            <person name="Januszkiewicz K."/>
            <person name="Wedrychowicz H."/>
        </authorList>
    </citation>
    <scope>NUCLEOTIDE SEQUENCE [LARGE SCALE GENOMIC DNA]</scope>
    <source>
        <strain evidence="4">DSM 27989</strain>
    </source>
</reference>
<evidence type="ECO:0000313" key="5">
    <source>
        <dbReference type="Proteomes" id="UP000184120"/>
    </source>
</evidence>
<reference evidence="3" key="5">
    <citation type="submission" date="2024-05" db="EMBL/GenBank/DDBJ databases">
        <authorList>
            <person name="Sun Q."/>
            <person name="Zhou Y."/>
        </authorList>
    </citation>
    <scope>NUCLEOTIDE SEQUENCE</scope>
    <source>
        <strain evidence="3">CGMCC 1.12707</strain>
    </source>
</reference>
<evidence type="ECO:0000313" key="6">
    <source>
        <dbReference type="Proteomes" id="UP000650994"/>
    </source>
</evidence>
<dbReference type="STRING" id="1434701.SAMN05443634_10656"/>
<dbReference type="SUPFAM" id="SSF53697">
    <property type="entry name" value="SIS domain"/>
    <property type="match status" value="1"/>
</dbReference>
<keyword evidence="4" id="KW-0413">Isomerase</keyword>
<dbReference type="InterPro" id="IPR017552">
    <property type="entry name" value="PHI/rmpB"/>
</dbReference>
<name>A0A1M6Y285_9FLAO</name>
<dbReference type="Proteomes" id="UP000650994">
    <property type="component" value="Unassembled WGS sequence"/>
</dbReference>
<evidence type="ECO:0000313" key="3">
    <source>
        <dbReference type="EMBL" id="GGE93766.1"/>
    </source>
</evidence>
<dbReference type="PANTHER" id="PTHR43443">
    <property type="entry name" value="3-HEXULOSE-6-PHOSPHATE ISOMERASE"/>
    <property type="match status" value="1"/>
</dbReference>
<dbReference type="GO" id="GO:0016853">
    <property type="term" value="F:isomerase activity"/>
    <property type="evidence" value="ECO:0007669"/>
    <property type="project" value="UniProtKB-KW"/>
</dbReference>
<protein>
    <submittedName>
        <fullName evidence="4">3-hexulose-6-phosphate isomerase</fullName>
    </submittedName>
</protein>
<reference evidence="5" key="2">
    <citation type="submission" date="2016-11" db="EMBL/GenBank/DDBJ databases">
        <authorList>
            <person name="Varghese N."/>
            <person name="Submissions S."/>
        </authorList>
    </citation>
    <scope>NUCLEOTIDE SEQUENCE [LARGE SCALE GENOMIC DNA]</scope>
    <source>
        <strain evidence="5">DSM 27989</strain>
    </source>
</reference>
<keyword evidence="6" id="KW-1185">Reference proteome</keyword>
<dbReference type="AlphaFoldDB" id="A0A1M6Y285"/>
<dbReference type="PANTHER" id="PTHR43443:SF1">
    <property type="entry name" value="3-HEXULOSE-6-PHOSPHATE ISOMERASE"/>
    <property type="match status" value="1"/>
</dbReference>
<evidence type="ECO:0000313" key="4">
    <source>
        <dbReference type="EMBL" id="SHL12327.1"/>
    </source>
</evidence>
<evidence type="ECO:0000259" key="2">
    <source>
        <dbReference type="PROSITE" id="PS51464"/>
    </source>
</evidence>
<dbReference type="Pfam" id="PF01380">
    <property type="entry name" value="SIS"/>
    <property type="match status" value="1"/>
</dbReference>
<dbReference type="RefSeq" id="WP_072931601.1">
    <property type="nucleotide sequence ID" value="NZ_BMFL01000005.1"/>
</dbReference>
<dbReference type="CDD" id="cd05005">
    <property type="entry name" value="SIS_PHI"/>
    <property type="match status" value="1"/>
</dbReference>
<dbReference type="InterPro" id="IPR046348">
    <property type="entry name" value="SIS_dom_sf"/>
</dbReference>
<dbReference type="EMBL" id="BMFL01000005">
    <property type="protein sequence ID" value="GGE93766.1"/>
    <property type="molecule type" value="Genomic_DNA"/>
</dbReference>